<evidence type="ECO:0000256" key="1">
    <source>
        <dbReference type="SAM" id="MobiDB-lite"/>
    </source>
</evidence>
<accession>A0A1Y1XG40</accession>
<evidence type="ECO:0000313" key="5">
    <source>
        <dbReference type="Proteomes" id="UP000193944"/>
    </source>
</evidence>
<gene>
    <name evidence="4" type="ORF">BCR32DRAFT_266130</name>
</gene>
<name>A0A1Y1XG40_9FUNG</name>
<organism evidence="4 5">
    <name type="scientific">Anaeromyces robustus</name>
    <dbReference type="NCBI Taxonomy" id="1754192"/>
    <lineage>
        <taxon>Eukaryota</taxon>
        <taxon>Fungi</taxon>
        <taxon>Fungi incertae sedis</taxon>
        <taxon>Chytridiomycota</taxon>
        <taxon>Chytridiomycota incertae sedis</taxon>
        <taxon>Neocallimastigomycetes</taxon>
        <taxon>Neocallimastigales</taxon>
        <taxon>Neocallimastigaceae</taxon>
        <taxon>Anaeromyces</taxon>
    </lineage>
</organism>
<feature type="region of interest" description="Disordered" evidence="1">
    <location>
        <begin position="442"/>
        <end position="462"/>
    </location>
</feature>
<reference evidence="4 5" key="2">
    <citation type="submission" date="2016-08" db="EMBL/GenBank/DDBJ databases">
        <title>Pervasive Adenine N6-methylation of Active Genes in Fungi.</title>
        <authorList>
            <consortium name="DOE Joint Genome Institute"/>
            <person name="Mondo S.J."/>
            <person name="Dannebaum R.O."/>
            <person name="Kuo R.C."/>
            <person name="Labutti K."/>
            <person name="Haridas S."/>
            <person name="Kuo A."/>
            <person name="Salamov A."/>
            <person name="Ahrendt S.R."/>
            <person name="Lipzen A."/>
            <person name="Sullivan W."/>
            <person name="Andreopoulos W.B."/>
            <person name="Clum A."/>
            <person name="Lindquist E."/>
            <person name="Daum C."/>
            <person name="Ramamoorthy G.K."/>
            <person name="Gryganskyi A."/>
            <person name="Culley D."/>
            <person name="Magnuson J.K."/>
            <person name="James T.Y."/>
            <person name="O'Malley M.A."/>
            <person name="Stajich J.E."/>
            <person name="Spatafora J.W."/>
            <person name="Visel A."/>
            <person name="Grigoriev I.V."/>
        </authorList>
    </citation>
    <scope>NUCLEOTIDE SEQUENCE [LARGE SCALE GENOMIC DNA]</scope>
    <source>
        <strain evidence="4 5">S4</strain>
    </source>
</reference>
<keyword evidence="2" id="KW-0472">Membrane</keyword>
<feature type="compositionally biased region" description="Low complexity" evidence="1">
    <location>
        <begin position="321"/>
        <end position="334"/>
    </location>
</feature>
<dbReference type="OrthoDB" id="10634138at2759"/>
<protein>
    <submittedName>
        <fullName evidence="4">Uncharacterized protein</fullName>
    </submittedName>
</protein>
<feature type="signal peptide" evidence="3">
    <location>
        <begin position="1"/>
        <end position="24"/>
    </location>
</feature>
<dbReference type="AlphaFoldDB" id="A0A1Y1XG40"/>
<proteinExistence type="predicted"/>
<feature type="transmembrane region" description="Helical" evidence="2">
    <location>
        <begin position="271"/>
        <end position="292"/>
    </location>
</feature>
<feature type="compositionally biased region" description="Polar residues" evidence="1">
    <location>
        <begin position="228"/>
        <end position="242"/>
    </location>
</feature>
<feature type="compositionally biased region" description="Polar residues" evidence="1">
    <location>
        <begin position="335"/>
        <end position="351"/>
    </location>
</feature>
<keyword evidence="5" id="KW-1185">Reference proteome</keyword>
<feature type="compositionally biased region" description="Low complexity" evidence="1">
    <location>
        <begin position="244"/>
        <end position="258"/>
    </location>
</feature>
<feature type="region of interest" description="Disordered" evidence="1">
    <location>
        <begin position="313"/>
        <end position="351"/>
    </location>
</feature>
<keyword evidence="3" id="KW-0732">Signal</keyword>
<dbReference type="Proteomes" id="UP000193944">
    <property type="component" value="Unassembled WGS sequence"/>
</dbReference>
<feature type="region of interest" description="Disordered" evidence="1">
    <location>
        <begin position="479"/>
        <end position="502"/>
    </location>
</feature>
<sequence>MNNKKMKKIFLLILLLESINFSFSINEGTFRNVLGNNEKAMECFRNPKRADTAVDCRKVSKYMIALNDGVDVLNSDHAKNIMAAIKADSWEVPVLNFQDCAIDSKIFEATPPPQVHRIILSKNIALKESPINIPDNFISNLTSCPFQSDDNIKVNNCSAKLKNICSSNISCVVSKVNNQPVNPQPNNTPVLATSTTNLVTTSINNIITTPTNINSNDTINTNSTLINDKNNSTISNNESVNPINVENVDSPNNNNNNPDNSNHIKSLIQTFLLGLFTSFGILVLLLIILWFVQKNSKKSIVGLKKLTENHERKPLVKGEKSPSSSINDSTSTNDYGTQSTQSNYALSNSSQTSYSTQAKHKRYLYVFDDGSVMMSKSLNSNNLILQSNALSSQNSYTSPLNHNSIPTNFATISSNTNNIGVRSSLNSSNIPTLTRNSKLTISTTSNSNNINRSSLSPISPADSTTRLINNRNTISITIPQQTHTNHISSYTDKHSSGPYSAT</sequence>
<keyword evidence="2" id="KW-0812">Transmembrane</keyword>
<evidence type="ECO:0000256" key="2">
    <source>
        <dbReference type="SAM" id="Phobius"/>
    </source>
</evidence>
<feature type="compositionally biased region" description="Polar residues" evidence="1">
    <location>
        <begin position="479"/>
        <end position="490"/>
    </location>
</feature>
<feature type="compositionally biased region" description="Low complexity" evidence="1">
    <location>
        <begin position="442"/>
        <end position="460"/>
    </location>
</feature>
<keyword evidence="2" id="KW-1133">Transmembrane helix</keyword>
<dbReference type="EMBL" id="MCFG01000047">
    <property type="protein sequence ID" value="ORX84687.1"/>
    <property type="molecule type" value="Genomic_DNA"/>
</dbReference>
<evidence type="ECO:0000256" key="3">
    <source>
        <dbReference type="SAM" id="SignalP"/>
    </source>
</evidence>
<feature type="region of interest" description="Disordered" evidence="1">
    <location>
        <begin position="226"/>
        <end position="258"/>
    </location>
</feature>
<reference evidence="4 5" key="1">
    <citation type="submission" date="2016-08" db="EMBL/GenBank/DDBJ databases">
        <title>A Parts List for Fungal Cellulosomes Revealed by Comparative Genomics.</title>
        <authorList>
            <consortium name="DOE Joint Genome Institute"/>
            <person name="Haitjema C.H."/>
            <person name="Gilmore S.P."/>
            <person name="Henske J.K."/>
            <person name="Solomon K.V."/>
            <person name="De Groot R."/>
            <person name="Kuo A."/>
            <person name="Mondo S.J."/>
            <person name="Salamov A.A."/>
            <person name="Labutti K."/>
            <person name="Zhao Z."/>
            <person name="Chiniquy J."/>
            <person name="Barry K."/>
            <person name="Brewer H.M."/>
            <person name="Purvine S.O."/>
            <person name="Wright A.T."/>
            <person name="Boxma B."/>
            <person name="Van Alen T."/>
            <person name="Hackstein J.H."/>
            <person name="Baker S.E."/>
            <person name="Grigoriev I.V."/>
            <person name="O'Malley M.A."/>
        </authorList>
    </citation>
    <scope>NUCLEOTIDE SEQUENCE [LARGE SCALE GENOMIC DNA]</scope>
    <source>
        <strain evidence="4 5">S4</strain>
    </source>
</reference>
<comment type="caution">
    <text evidence="4">The sequence shown here is derived from an EMBL/GenBank/DDBJ whole genome shotgun (WGS) entry which is preliminary data.</text>
</comment>
<feature type="chain" id="PRO_5011988113" evidence="3">
    <location>
        <begin position="25"/>
        <end position="502"/>
    </location>
</feature>
<evidence type="ECO:0000313" key="4">
    <source>
        <dbReference type="EMBL" id="ORX84687.1"/>
    </source>
</evidence>